<evidence type="ECO:0000259" key="1">
    <source>
        <dbReference type="Pfam" id="PF04230"/>
    </source>
</evidence>
<sequence length="279" mass="32556">MKKFLKKIYRRIFRNKLSMNKIVYKKHCMNLEYWKDHTNIGDLLSKTVFDYMIERNNIDINKPVKSFTHFLGIGSIIGIKEFDAIIWGSGVNTIAFANKIYSKRKYVKYDIRAVRGPITQQILLNCGYDCPNVYGDPAILMPLIYKPNCKKKYKVTAIIHFFEKNVKKIDGVNYLNVATTDYKNFIDVIASSEKVVSSSLHGIILAEAYGVPTVYIGTRKDEFLKYYDYYWSTERYSVKVANNVEEAIEMSPMHLPSDEIYRRIRNDLINAFPTDVWKV</sequence>
<dbReference type="InterPro" id="IPR007345">
    <property type="entry name" value="Polysacch_pyruvyl_Trfase"/>
</dbReference>
<protein>
    <submittedName>
        <fullName evidence="2">Polysaccharide pyruvyl transferase family protein</fullName>
    </submittedName>
</protein>
<keyword evidence="3" id="KW-1185">Reference proteome</keyword>
<dbReference type="GO" id="GO:0016740">
    <property type="term" value="F:transferase activity"/>
    <property type="evidence" value="ECO:0007669"/>
    <property type="project" value="UniProtKB-KW"/>
</dbReference>
<name>A0A4P8XVH6_9FIRM</name>
<proteinExistence type="predicted"/>
<dbReference type="OrthoDB" id="9803627at2"/>
<dbReference type="AlphaFoldDB" id="A0A4P8XVH6"/>
<dbReference type="Proteomes" id="UP000301475">
    <property type="component" value="Chromosome"/>
</dbReference>
<keyword evidence="2" id="KW-0808">Transferase</keyword>
<feature type="domain" description="Polysaccharide pyruvyl transferase" evidence="1">
    <location>
        <begin position="49"/>
        <end position="218"/>
    </location>
</feature>
<dbReference type="Pfam" id="PF04230">
    <property type="entry name" value="PS_pyruv_trans"/>
    <property type="match status" value="1"/>
</dbReference>
<dbReference type="RefSeq" id="WP_138157032.1">
    <property type="nucleotide sequence ID" value="NZ_CP039381.1"/>
</dbReference>
<evidence type="ECO:0000313" key="3">
    <source>
        <dbReference type="Proteomes" id="UP000301475"/>
    </source>
</evidence>
<gene>
    <name evidence="2" type="ORF">E5Z56_06085</name>
</gene>
<evidence type="ECO:0000313" key="2">
    <source>
        <dbReference type="EMBL" id="QCT06957.1"/>
    </source>
</evidence>
<dbReference type="KEGG" id="ruj:E5Z56_06085"/>
<dbReference type="EMBL" id="CP039381">
    <property type="protein sequence ID" value="QCT06957.1"/>
    <property type="molecule type" value="Genomic_DNA"/>
</dbReference>
<reference evidence="2 3" key="1">
    <citation type="submission" date="2019-04" db="EMBL/GenBank/DDBJ databases">
        <authorList>
            <person name="Embree M."/>
            <person name="Gaffney J.R."/>
        </authorList>
    </citation>
    <scope>NUCLEOTIDE SEQUENCE [LARGE SCALE GENOMIC DNA]</scope>
    <source>
        <strain evidence="2 3">JE7A12</strain>
    </source>
</reference>
<accession>A0A4P8XVH6</accession>
<organism evidence="2 3">
    <name type="scientific">Ruminococcus bovis</name>
    <dbReference type="NCBI Taxonomy" id="2564099"/>
    <lineage>
        <taxon>Bacteria</taxon>
        <taxon>Bacillati</taxon>
        <taxon>Bacillota</taxon>
        <taxon>Clostridia</taxon>
        <taxon>Eubacteriales</taxon>
        <taxon>Oscillospiraceae</taxon>
        <taxon>Ruminococcus</taxon>
    </lineage>
</organism>